<sequence length="244" mass="28793">MTTHLLDLPNEVLEIVTFYVIDGIWKNDVRDFLSFTSTCQRLYLLSHDEKYWKKMVARRDPINKELSENRTWLDYCKQIYLMRTILPDELENTVSRYDDGYFCTIEKILLWPNKIRIYIDERGDNSLGSIQHPRSSKIAFVKDEEIGSYIREPVSPSDSHFSIEDEKSQYLGYLDFFIHLSLDHIEKVLVFQYGAAGYATIKLFKLEQAFLDNDRTKKNTLNDVCKRLFAQVAVCLKDIKRDYA</sequence>
<dbReference type="EMBL" id="CAJNOI010001012">
    <property type="protein sequence ID" value="CAF1372767.1"/>
    <property type="molecule type" value="Genomic_DNA"/>
</dbReference>
<comment type="caution">
    <text evidence="1">The sequence shown here is derived from an EMBL/GenBank/DDBJ whole genome shotgun (WGS) entry which is preliminary data.</text>
</comment>
<dbReference type="Proteomes" id="UP000663877">
    <property type="component" value="Unassembled WGS sequence"/>
</dbReference>
<dbReference type="Gene3D" id="1.20.1280.50">
    <property type="match status" value="1"/>
</dbReference>
<gene>
    <name evidence="1" type="ORF">BJG266_LOCUS36124</name>
    <name evidence="2" type="ORF">QVE165_LOCUS45711</name>
</gene>
<dbReference type="OrthoDB" id="9994689at2759"/>
<accession>A0A815J0M6</accession>
<keyword evidence="3" id="KW-1185">Reference proteome</keyword>
<organism evidence="1 4">
    <name type="scientific">Adineta steineri</name>
    <dbReference type="NCBI Taxonomy" id="433720"/>
    <lineage>
        <taxon>Eukaryota</taxon>
        <taxon>Metazoa</taxon>
        <taxon>Spiralia</taxon>
        <taxon>Gnathifera</taxon>
        <taxon>Rotifera</taxon>
        <taxon>Eurotatoria</taxon>
        <taxon>Bdelloidea</taxon>
        <taxon>Adinetida</taxon>
        <taxon>Adinetidae</taxon>
        <taxon>Adineta</taxon>
    </lineage>
</organism>
<evidence type="ECO:0000313" key="2">
    <source>
        <dbReference type="EMBL" id="CAF1533392.1"/>
    </source>
</evidence>
<evidence type="ECO:0000313" key="1">
    <source>
        <dbReference type="EMBL" id="CAF1372767.1"/>
    </source>
</evidence>
<protein>
    <recommendedName>
        <fullName evidence="5">F-box domain-containing protein</fullName>
    </recommendedName>
</protein>
<reference evidence="1" key="1">
    <citation type="submission" date="2021-02" db="EMBL/GenBank/DDBJ databases">
        <authorList>
            <person name="Nowell W R."/>
        </authorList>
    </citation>
    <scope>NUCLEOTIDE SEQUENCE</scope>
</reference>
<name>A0A815J0M6_9BILA</name>
<evidence type="ECO:0008006" key="5">
    <source>
        <dbReference type="Google" id="ProtNLM"/>
    </source>
</evidence>
<dbReference type="InterPro" id="IPR036047">
    <property type="entry name" value="F-box-like_dom_sf"/>
</dbReference>
<dbReference type="EMBL" id="CAJNOM010000654">
    <property type="protein sequence ID" value="CAF1533392.1"/>
    <property type="molecule type" value="Genomic_DNA"/>
</dbReference>
<evidence type="ECO:0000313" key="3">
    <source>
        <dbReference type="Proteomes" id="UP000663832"/>
    </source>
</evidence>
<evidence type="ECO:0000313" key="4">
    <source>
        <dbReference type="Proteomes" id="UP000663877"/>
    </source>
</evidence>
<dbReference type="Proteomes" id="UP000663832">
    <property type="component" value="Unassembled WGS sequence"/>
</dbReference>
<dbReference type="SUPFAM" id="SSF81383">
    <property type="entry name" value="F-box domain"/>
    <property type="match status" value="1"/>
</dbReference>
<proteinExistence type="predicted"/>
<dbReference type="AlphaFoldDB" id="A0A815J0M6"/>